<keyword evidence="1" id="KW-1133">Transmembrane helix</keyword>
<reference evidence="2 3" key="1">
    <citation type="submission" date="2013-01" db="EMBL/GenBank/DDBJ databases">
        <authorList>
            <person name="Harkins D.M."/>
            <person name="Durkin A.S."/>
            <person name="Brinkac L.M."/>
            <person name="Haft D.H."/>
            <person name="Selengut J.D."/>
            <person name="Sanka R."/>
            <person name="DePew J."/>
            <person name="Purushe J."/>
            <person name="Galloway R.L."/>
            <person name="Vinetz J.M."/>
            <person name="Sutton G.G."/>
            <person name="Nierman W.C."/>
            <person name="Fouts D.E."/>
        </authorList>
    </citation>
    <scope>NUCLEOTIDE SEQUENCE [LARGE SCALE GENOMIC DNA]</scope>
    <source>
        <strain evidence="2 3">79601</strain>
    </source>
</reference>
<dbReference type="EMBL" id="ANIK01000102">
    <property type="protein sequence ID" value="EMJ91628.1"/>
    <property type="molecule type" value="Genomic_DNA"/>
</dbReference>
<evidence type="ECO:0000313" key="3">
    <source>
        <dbReference type="Proteomes" id="UP000011988"/>
    </source>
</evidence>
<protein>
    <submittedName>
        <fullName evidence="2">Uncharacterized protein</fullName>
    </submittedName>
</protein>
<dbReference type="PATRIC" id="fig|1218565.3.peg.3979"/>
<dbReference type="AlphaFoldDB" id="M6CRW2"/>
<keyword evidence="1" id="KW-0472">Membrane</keyword>
<name>M6CRW2_9LEPT</name>
<dbReference type="Proteomes" id="UP000011988">
    <property type="component" value="Unassembled WGS sequence"/>
</dbReference>
<organism evidence="2 3">
    <name type="scientific">Leptospira alstonii serovar Sichuan str. 79601</name>
    <dbReference type="NCBI Taxonomy" id="1218565"/>
    <lineage>
        <taxon>Bacteria</taxon>
        <taxon>Pseudomonadati</taxon>
        <taxon>Spirochaetota</taxon>
        <taxon>Spirochaetia</taxon>
        <taxon>Leptospirales</taxon>
        <taxon>Leptospiraceae</taxon>
        <taxon>Leptospira</taxon>
    </lineage>
</organism>
<comment type="caution">
    <text evidence="2">The sequence shown here is derived from an EMBL/GenBank/DDBJ whole genome shotgun (WGS) entry which is preliminary data.</text>
</comment>
<gene>
    <name evidence="2" type="ORF">LEP1GSC194_1128</name>
</gene>
<accession>M6CRW2</accession>
<evidence type="ECO:0000313" key="2">
    <source>
        <dbReference type="EMBL" id="EMJ91628.1"/>
    </source>
</evidence>
<proteinExistence type="predicted"/>
<feature type="transmembrane region" description="Helical" evidence="1">
    <location>
        <begin position="7"/>
        <end position="25"/>
    </location>
</feature>
<keyword evidence="1" id="KW-0812">Transmembrane</keyword>
<sequence length="58" mass="7077">MFHFLKLVYHIIFMLFFFFTLQNFLQVFFLQNYENEIHQNQKLVSHRACTQGATGYVI</sequence>
<evidence type="ECO:0000256" key="1">
    <source>
        <dbReference type="SAM" id="Phobius"/>
    </source>
</evidence>